<protein>
    <submittedName>
        <fullName evidence="1">Uncharacterized protein</fullName>
    </submittedName>
</protein>
<evidence type="ECO:0000313" key="1">
    <source>
        <dbReference type="EMBL" id="CEK66341.1"/>
    </source>
</evidence>
<gene>
    <name evidence="1" type="primary">ORF58313</name>
</gene>
<dbReference type="AlphaFoldDB" id="A0A0B6ZEQ8"/>
<dbReference type="EMBL" id="HACG01019476">
    <property type="protein sequence ID" value="CEK66341.1"/>
    <property type="molecule type" value="Transcribed_RNA"/>
</dbReference>
<proteinExistence type="predicted"/>
<reference evidence="1" key="1">
    <citation type="submission" date="2014-12" db="EMBL/GenBank/DDBJ databases">
        <title>Insight into the proteome of Arion vulgaris.</title>
        <authorList>
            <person name="Aradska J."/>
            <person name="Bulat T."/>
            <person name="Smidak R."/>
            <person name="Sarate P."/>
            <person name="Gangsoo J."/>
            <person name="Sialana F."/>
            <person name="Bilban M."/>
            <person name="Lubec G."/>
        </authorList>
    </citation>
    <scope>NUCLEOTIDE SEQUENCE</scope>
    <source>
        <tissue evidence="1">Skin</tissue>
    </source>
</reference>
<name>A0A0B6ZEQ8_9EUPU</name>
<organism evidence="1">
    <name type="scientific">Arion vulgaris</name>
    <dbReference type="NCBI Taxonomy" id="1028688"/>
    <lineage>
        <taxon>Eukaryota</taxon>
        <taxon>Metazoa</taxon>
        <taxon>Spiralia</taxon>
        <taxon>Lophotrochozoa</taxon>
        <taxon>Mollusca</taxon>
        <taxon>Gastropoda</taxon>
        <taxon>Heterobranchia</taxon>
        <taxon>Euthyneura</taxon>
        <taxon>Panpulmonata</taxon>
        <taxon>Eupulmonata</taxon>
        <taxon>Stylommatophora</taxon>
        <taxon>Helicina</taxon>
        <taxon>Arionoidea</taxon>
        <taxon>Arionidae</taxon>
        <taxon>Arion</taxon>
    </lineage>
</organism>
<sequence length="51" mass="6060">MRMKTVYSTRFNSTTVSRKLLIFTSQIEEPMPNLTFLKILELSRLHIVIFD</sequence>
<accession>A0A0B6ZEQ8</accession>